<evidence type="ECO:0000259" key="2">
    <source>
        <dbReference type="Pfam" id="PF21762"/>
    </source>
</evidence>
<reference evidence="3 4" key="1">
    <citation type="journal article" date="2021" name="Nat. Commun.">
        <title>Genetic determinants of endophytism in the Arabidopsis root mycobiome.</title>
        <authorList>
            <person name="Mesny F."/>
            <person name="Miyauchi S."/>
            <person name="Thiergart T."/>
            <person name="Pickel B."/>
            <person name="Atanasova L."/>
            <person name="Karlsson M."/>
            <person name="Huettel B."/>
            <person name="Barry K.W."/>
            <person name="Haridas S."/>
            <person name="Chen C."/>
            <person name="Bauer D."/>
            <person name="Andreopoulos W."/>
            <person name="Pangilinan J."/>
            <person name="LaButti K."/>
            <person name="Riley R."/>
            <person name="Lipzen A."/>
            <person name="Clum A."/>
            <person name="Drula E."/>
            <person name="Henrissat B."/>
            <person name="Kohler A."/>
            <person name="Grigoriev I.V."/>
            <person name="Martin F.M."/>
            <person name="Hacquard S."/>
        </authorList>
    </citation>
    <scope>NUCLEOTIDE SEQUENCE [LARGE SCALE GENOMIC DNA]</scope>
    <source>
        <strain evidence="3 4">MPI-CAGE-CH-0241</strain>
    </source>
</reference>
<organism evidence="3 4">
    <name type="scientific">Thelonectria olida</name>
    <dbReference type="NCBI Taxonomy" id="1576542"/>
    <lineage>
        <taxon>Eukaryota</taxon>
        <taxon>Fungi</taxon>
        <taxon>Dikarya</taxon>
        <taxon>Ascomycota</taxon>
        <taxon>Pezizomycotina</taxon>
        <taxon>Sordariomycetes</taxon>
        <taxon>Hypocreomycetidae</taxon>
        <taxon>Hypocreales</taxon>
        <taxon>Nectriaceae</taxon>
        <taxon>Thelonectria</taxon>
    </lineage>
</organism>
<name>A0A9P8WFD8_9HYPO</name>
<feature type="coiled-coil region" evidence="1">
    <location>
        <begin position="249"/>
        <end position="276"/>
    </location>
</feature>
<evidence type="ECO:0000256" key="1">
    <source>
        <dbReference type="SAM" id="Coils"/>
    </source>
</evidence>
<dbReference type="InterPro" id="IPR048519">
    <property type="entry name" value="Gfd2/YDR514C-like_C"/>
</dbReference>
<evidence type="ECO:0000313" key="3">
    <source>
        <dbReference type="EMBL" id="KAH6897258.1"/>
    </source>
</evidence>
<dbReference type="PANTHER" id="PTHR28083">
    <property type="entry name" value="GOOD FOR FULL DBP5 ACTIVITY PROTEIN 2"/>
    <property type="match status" value="1"/>
</dbReference>
<dbReference type="GO" id="GO:0003676">
    <property type="term" value="F:nucleic acid binding"/>
    <property type="evidence" value="ECO:0007669"/>
    <property type="project" value="InterPro"/>
</dbReference>
<accession>A0A9P8WFD8</accession>
<dbReference type="InterPro" id="IPR012337">
    <property type="entry name" value="RNaseH-like_sf"/>
</dbReference>
<dbReference type="Proteomes" id="UP000777438">
    <property type="component" value="Unassembled WGS sequence"/>
</dbReference>
<proteinExistence type="predicted"/>
<feature type="domain" description="Gfd2/YDR514C-like C-terminal" evidence="2">
    <location>
        <begin position="291"/>
        <end position="472"/>
    </location>
</feature>
<dbReference type="AlphaFoldDB" id="A0A9P8WFD8"/>
<sequence>MASLQARLERLQAILHKSVRLADPEEVSMLSTEATQREPDACQPRLAVDAGSADLVPDSSGWAARRHDAEKCERDLRRKQAFDCSTFRAGEAIGENETFCPLNVMITYPDHFIGKTNRPLAKPFFDRILLDNTWDFFYLHDPTEPQSDPYLLVPTIQFEAFLEMINAELGISLRIPNNGNQESQEKFCMTFGQGGTPRPRYLRRSEDEASLDVRPWPMINQTDIDNFTAGPVHMQDDWKEKMKLVKTGIGKKGNKEKEARSQLKQAERRQMLLRAQRYLGLKEEPFAQDIVFLCVDIEAIERPPNPVSEIGFAILNTKDIREISPGHNGRNWWTMIDCHHIRVKEYAGLVNHRYVMGCPDNFDFGESIMRPKADVQREIMSILAPYENKTISLVLVGHDVQQDLRWVSRFGVNLPRLSNVIGHLDTKDLFQGWREEASPRGLSRVLAVLDIPSKHLHNAGNDAYYTMCAMLGIALGELRDGEDKNKENTHG</sequence>
<evidence type="ECO:0000313" key="4">
    <source>
        <dbReference type="Proteomes" id="UP000777438"/>
    </source>
</evidence>
<dbReference type="InterPro" id="IPR040151">
    <property type="entry name" value="Gfd2/YDR514C-like"/>
</dbReference>
<dbReference type="OrthoDB" id="5953249at2759"/>
<dbReference type="SUPFAM" id="SSF53098">
    <property type="entry name" value="Ribonuclease H-like"/>
    <property type="match status" value="1"/>
</dbReference>
<dbReference type="Pfam" id="PF21762">
    <property type="entry name" value="DEDDh_C"/>
    <property type="match status" value="1"/>
</dbReference>
<dbReference type="GO" id="GO:0005634">
    <property type="term" value="C:nucleus"/>
    <property type="evidence" value="ECO:0007669"/>
    <property type="project" value="TreeGrafter"/>
</dbReference>
<dbReference type="EMBL" id="JAGPYM010000003">
    <property type="protein sequence ID" value="KAH6897258.1"/>
    <property type="molecule type" value="Genomic_DNA"/>
</dbReference>
<comment type="caution">
    <text evidence="3">The sequence shown here is derived from an EMBL/GenBank/DDBJ whole genome shotgun (WGS) entry which is preliminary data.</text>
</comment>
<dbReference type="PANTHER" id="PTHR28083:SF1">
    <property type="entry name" value="GOOD FOR FULL DBP5 ACTIVITY PROTEIN 2"/>
    <property type="match status" value="1"/>
</dbReference>
<dbReference type="Gene3D" id="3.30.420.10">
    <property type="entry name" value="Ribonuclease H-like superfamily/Ribonuclease H"/>
    <property type="match status" value="1"/>
</dbReference>
<protein>
    <recommendedName>
        <fullName evidence="2">Gfd2/YDR514C-like C-terminal domain-containing protein</fullName>
    </recommendedName>
</protein>
<keyword evidence="4" id="KW-1185">Reference proteome</keyword>
<keyword evidence="1" id="KW-0175">Coiled coil</keyword>
<dbReference type="InterPro" id="IPR036397">
    <property type="entry name" value="RNaseH_sf"/>
</dbReference>
<gene>
    <name evidence="3" type="ORF">B0T10DRAFT_557084</name>
</gene>